<organism evidence="3 4">
    <name type="scientific">Discina gigas</name>
    <dbReference type="NCBI Taxonomy" id="1032678"/>
    <lineage>
        <taxon>Eukaryota</taxon>
        <taxon>Fungi</taxon>
        <taxon>Dikarya</taxon>
        <taxon>Ascomycota</taxon>
        <taxon>Pezizomycotina</taxon>
        <taxon>Pezizomycetes</taxon>
        <taxon>Pezizales</taxon>
        <taxon>Discinaceae</taxon>
        <taxon>Discina</taxon>
    </lineage>
</organism>
<name>A0ABR3GGE4_9PEZI</name>
<feature type="transmembrane region" description="Helical" evidence="1">
    <location>
        <begin position="147"/>
        <end position="169"/>
    </location>
</feature>
<proteinExistence type="predicted"/>
<keyword evidence="2" id="KW-0732">Signal</keyword>
<evidence type="ECO:0000313" key="3">
    <source>
        <dbReference type="EMBL" id="KAL0634923.1"/>
    </source>
</evidence>
<feature type="chain" id="PRO_5045359401" evidence="2">
    <location>
        <begin position="23"/>
        <end position="171"/>
    </location>
</feature>
<accession>A0ABR3GGE4</accession>
<keyword evidence="1" id="KW-0812">Transmembrane</keyword>
<evidence type="ECO:0000256" key="2">
    <source>
        <dbReference type="SAM" id="SignalP"/>
    </source>
</evidence>
<evidence type="ECO:0000313" key="4">
    <source>
        <dbReference type="Proteomes" id="UP001447188"/>
    </source>
</evidence>
<keyword evidence="4" id="KW-1185">Reference proteome</keyword>
<keyword evidence="1" id="KW-0472">Membrane</keyword>
<feature type="signal peptide" evidence="2">
    <location>
        <begin position="1"/>
        <end position="22"/>
    </location>
</feature>
<comment type="caution">
    <text evidence="3">The sequence shown here is derived from an EMBL/GenBank/DDBJ whole genome shotgun (WGS) entry which is preliminary data.</text>
</comment>
<evidence type="ECO:0000256" key="1">
    <source>
        <dbReference type="SAM" id="Phobius"/>
    </source>
</evidence>
<reference evidence="3 4" key="1">
    <citation type="submission" date="2024-02" db="EMBL/GenBank/DDBJ databases">
        <title>Discinaceae phylogenomics.</title>
        <authorList>
            <person name="Dirks A.C."/>
            <person name="James T.Y."/>
        </authorList>
    </citation>
    <scope>NUCLEOTIDE SEQUENCE [LARGE SCALE GENOMIC DNA]</scope>
    <source>
        <strain evidence="3 4">ACD0624</strain>
    </source>
</reference>
<dbReference type="Proteomes" id="UP001447188">
    <property type="component" value="Unassembled WGS sequence"/>
</dbReference>
<protein>
    <submittedName>
        <fullName evidence="3">Uncharacterized protein</fullName>
    </submittedName>
</protein>
<gene>
    <name evidence="3" type="ORF">Q9L58_006117</name>
</gene>
<keyword evidence="1" id="KW-1133">Transmembrane helix</keyword>
<sequence>MRFSHITIALCAALLSPGSTLGHESHSDEGFSHGLTVNGTNSSAEGWVYSDDSAEQTSSPEFPLPMNPSAITGPALSLPTTQVDIHNHSSVYLDTIVGSSTRGSGFNDSGSMTGFATYTATPSTEDNRTSNTTKPTMSALPIDTSDAAVFTTPVFAVLIAFIFAALVAVEI</sequence>
<dbReference type="EMBL" id="JBBBZM010000081">
    <property type="protein sequence ID" value="KAL0634923.1"/>
    <property type="molecule type" value="Genomic_DNA"/>
</dbReference>